<dbReference type="InterPro" id="IPR038765">
    <property type="entry name" value="Papain-like_cys_pep_sf"/>
</dbReference>
<dbReference type="OrthoDB" id="7279151at2"/>
<dbReference type="EMBL" id="LSTR01000021">
    <property type="protein sequence ID" value="OAH46036.1"/>
    <property type="molecule type" value="Genomic_DNA"/>
</dbReference>
<dbReference type="Proteomes" id="UP000077262">
    <property type="component" value="Unassembled WGS sequence"/>
</dbReference>
<gene>
    <name evidence="3" type="ORF">A6768_23940</name>
    <name evidence="4" type="ORF">AX777_09660</name>
</gene>
<dbReference type="Gene3D" id="3.90.1720.10">
    <property type="entry name" value="endopeptidase domain like (from Nostoc punctiforme)"/>
    <property type="match status" value="1"/>
</dbReference>
<evidence type="ECO:0000256" key="1">
    <source>
        <dbReference type="SAM" id="SignalP"/>
    </source>
</evidence>
<dbReference type="SUPFAM" id="SSF54001">
    <property type="entry name" value="Cysteine proteinases"/>
    <property type="match status" value="1"/>
</dbReference>
<feature type="domain" description="Peptidase C51" evidence="2">
    <location>
        <begin position="6"/>
        <end position="127"/>
    </location>
</feature>
<accession>A0A177JYV6</accession>
<dbReference type="RefSeq" id="WP_017499163.1">
    <property type="nucleotide sequence ID" value="NZ_CP023741.1"/>
</dbReference>
<protein>
    <submittedName>
        <fullName evidence="3">CHAP domain-containing protein</fullName>
    </submittedName>
</protein>
<dbReference type="Proteomes" id="UP000219422">
    <property type="component" value="Chromosome"/>
</dbReference>
<dbReference type="PROSITE" id="PS50911">
    <property type="entry name" value="CHAP"/>
    <property type="match status" value="1"/>
</dbReference>
<keyword evidence="1" id="KW-0732">Signal</keyword>
<evidence type="ECO:0000313" key="3">
    <source>
        <dbReference type="EMBL" id="ATI82751.1"/>
    </source>
</evidence>
<dbReference type="EMBL" id="CP023741">
    <property type="protein sequence ID" value="ATI82751.1"/>
    <property type="molecule type" value="Genomic_DNA"/>
</dbReference>
<sequence>MIGGFRALFAAAMLALGAFSAVPATAGVLQCAPFAREVSGIEIFGNANTWWNQAAGRYDRGHEPRVGAVLSFASSRSMPVGHVAMVSKIVNDREVLLTHANWSYRGGVERNVRAIDVSPNNDWTDVRVWYGPIGDVGLRSNPTNGFIYADKPEIDQPVQIALADRATAGTDSAKGAF</sequence>
<evidence type="ECO:0000313" key="4">
    <source>
        <dbReference type="EMBL" id="OAH46036.1"/>
    </source>
</evidence>
<dbReference type="GeneID" id="57779911"/>
<feature type="chain" id="PRO_5014533547" evidence="1">
    <location>
        <begin position="27"/>
        <end position="177"/>
    </location>
</feature>
<dbReference type="InterPro" id="IPR007921">
    <property type="entry name" value="CHAP_dom"/>
</dbReference>
<reference evidence="3 6" key="2">
    <citation type="submission" date="2017-10" db="EMBL/GenBank/DDBJ databases">
        <title>Sphingobium yanoikuyae S72.</title>
        <authorList>
            <person name="Sanchez E."/>
            <person name="Bustos P."/>
            <person name="Mendoza P."/>
            <person name="Guo X."/>
            <person name="Mendoza A."/>
        </authorList>
    </citation>
    <scope>NUCLEOTIDE SEQUENCE [LARGE SCALE GENOMIC DNA]</scope>
    <source>
        <strain evidence="3 6">S72</strain>
    </source>
</reference>
<name>A0A177JYV6_SPHYA</name>
<evidence type="ECO:0000259" key="2">
    <source>
        <dbReference type="PROSITE" id="PS50911"/>
    </source>
</evidence>
<dbReference type="Pfam" id="PF05257">
    <property type="entry name" value="CHAP"/>
    <property type="match status" value="1"/>
</dbReference>
<evidence type="ECO:0000313" key="6">
    <source>
        <dbReference type="Proteomes" id="UP000219422"/>
    </source>
</evidence>
<evidence type="ECO:0000313" key="5">
    <source>
        <dbReference type="Proteomes" id="UP000077262"/>
    </source>
</evidence>
<reference evidence="4 5" key="1">
    <citation type="submission" date="2016-02" db="EMBL/GenBank/DDBJ databases">
        <authorList>
            <person name="Wen L."/>
            <person name="He K."/>
            <person name="Yang H."/>
        </authorList>
    </citation>
    <scope>NUCLEOTIDE SEQUENCE [LARGE SCALE GENOMIC DNA]</scope>
    <source>
        <strain evidence="4 5">CD09_2</strain>
    </source>
</reference>
<feature type="signal peptide" evidence="1">
    <location>
        <begin position="1"/>
        <end position="26"/>
    </location>
</feature>
<organism evidence="4 5">
    <name type="scientific">Sphingobium yanoikuyae</name>
    <name type="common">Sphingomonas yanoikuyae</name>
    <dbReference type="NCBI Taxonomy" id="13690"/>
    <lineage>
        <taxon>Bacteria</taxon>
        <taxon>Pseudomonadati</taxon>
        <taxon>Pseudomonadota</taxon>
        <taxon>Alphaproteobacteria</taxon>
        <taxon>Sphingomonadales</taxon>
        <taxon>Sphingomonadaceae</taxon>
        <taxon>Sphingobium</taxon>
    </lineage>
</organism>
<dbReference type="KEGG" id="sya:A6768_23940"/>
<dbReference type="AlphaFoldDB" id="A0A177JYV6"/>
<proteinExistence type="predicted"/>